<evidence type="ECO:0000256" key="2">
    <source>
        <dbReference type="ARBA" id="ARBA00022679"/>
    </source>
</evidence>
<sequence>MRLINASKRTRSRPVNRFAGESSNGILRTRSVVHCHDTMSEEPLEIEAVYLYEKENDEAHHTIPVLRRGQTFHMALRFNREYVDETDIVRLLFSFGPNPNVVRGTRGVNTITNREAYLTDLEAWGVRMVGIHGIDLSVEVRSPIDSPVGVWQLNVETTTLGRKKAPNTYSYDKDIYLLFNPWLKEDLVYLEDEQLLDEYILNDVGKIWVGPWGSSRGREWVFGQFDACVLPACQLLLERSGIKAISRGDPVKMVRAISRIINSNDDKGVLTGRWDGEYSDGTAPAAWTGSVPILEQFWETGNEVKYGQCWVFAGVVTTVCRALGIPSRVVSNLVSAHDANASLSVDRYYDLNNEELEYDPNNLMGEDSIWNYHVWNDVWMARPDLPKGYGGWQAIDATPQEQSENFYQCGPASVEAIKEGAVGYNYDVTFMVASVNADLMRWKEDPESDLGYSKIDCNKYHIGRMILTKAPWIFDPNGDKDRQDITSLYKAKEGTEVERLTLYRAVRSTEMAKRFYSLPSPGKEDVEFDLVELERVNIGEPFAVTVNIKNKSDETRTIQAILSAGSVYYTGVKANLVKRASGDFVLQPNATEQLRLTVTLNDYLDKLVEYCIMKLYCIATVKETRQTWADEDDFQVLKPNIDVKIEGDPIVGQPSTITLSFKNPLKKTLTNCQFNYAGPGLSRNKTLTFRDVGPEENVYVEHQLVPQKPGEQKIIATFTSKELVDITGCATVDVLEAE</sequence>
<dbReference type="InterPro" id="IPR050779">
    <property type="entry name" value="Transglutaminase"/>
</dbReference>
<dbReference type="SUPFAM" id="SSF49309">
    <property type="entry name" value="Transglutaminase, two C-terminal domains"/>
    <property type="match status" value="2"/>
</dbReference>
<evidence type="ECO:0000256" key="4">
    <source>
        <dbReference type="ARBA" id="ARBA00022837"/>
    </source>
</evidence>
<evidence type="ECO:0000256" key="9">
    <source>
        <dbReference type="PIRSR" id="PIRSR000459-2"/>
    </source>
</evidence>
<keyword evidence="2 11" id="KW-0808">Transferase</keyword>
<dbReference type="InterPro" id="IPR014756">
    <property type="entry name" value="Ig_E-set"/>
</dbReference>
<dbReference type="InterPro" id="IPR013783">
    <property type="entry name" value="Ig-like_fold"/>
</dbReference>
<feature type="active site" evidence="8">
    <location>
        <position position="396"/>
    </location>
</feature>
<dbReference type="Pfam" id="PF00927">
    <property type="entry name" value="Transglut_C"/>
    <property type="match status" value="2"/>
</dbReference>
<feature type="domain" description="Transglutaminase-like" evidence="10">
    <location>
        <begin position="301"/>
        <end position="399"/>
    </location>
</feature>
<dbReference type="InterPro" id="IPR013808">
    <property type="entry name" value="Transglutaminase_AS"/>
</dbReference>
<dbReference type="InterPro" id="IPR002931">
    <property type="entry name" value="Transglutaminase-like"/>
</dbReference>
<dbReference type="PROSITE" id="PS00547">
    <property type="entry name" value="TRANSGLUTAMINASES"/>
    <property type="match status" value="1"/>
</dbReference>
<dbReference type="GO" id="GO:0046872">
    <property type="term" value="F:metal ion binding"/>
    <property type="evidence" value="ECO:0007669"/>
    <property type="project" value="UniProtKB-KW"/>
</dbReference>
<comment type="catalytic activity">
    <reaction evidence="7">
        <text>L-glutaminyl-[protein] + L-lysyl-[protein] = [protein]-L-lysyl-N(6)-5-L-glutamyl-[protein] + NH4(+)</text>
        <dbReference type="Rhea" id="RHEA:54816"/>
        <dbReference type="Rhea" id="RHEA-COMP:9752"/>
        <dbReference type="Rhea" id="RHEA-COMP:10207"/>
        <dbReference type="Rhea" id="RHEA-COMP:14005"/>
        <dbReference type="ChEBI" id="CHEBI:28938"/>
        <dbReference type="ChEBI" id="CHEBI:29969"/>
        <dbReference type="ChEBI" id="CHEBI:30011"/>
        <dbReference type="ChEBI" id="CHEBI:138370"/>
        <dbReference type="EC" id="2.3.2.13"/>
    </reaction>
</comment>
<comment type="cofactor">
    <cofactor evidence="9">
        <name>Ca(2+)</name>
        <dbReference type="ChEBI" id="CHEBI:29108"/>
    </cofactor>
    <text evidence="9">Binds 1 Ca(2+) ion per subunit.</text>
</comment>
<dbReference type="eggNOG" id="ENOG502QQ46">
    <property type="taxonomic scope" value="Eukaryota"/>
</dbReference>
<dbReference type="Gene3D" id="3.90.260.10">
    <property type="entry name" value="Transglutaminase-like"/>
    <property type="match status" value="1"/>
</dbReference>
<dbReference type="SUPFAM" id="SSF54001">
    <property type="entry name" value="Cysteine proteinases"/>
    <property type="match status" value="1"/>
</dbReference>
<proteinExistence type="inferred from homology"/>
<dbReference type="InterPro" id="IPR001102">
    <property type="entry name" value="Transglutaminase_N"/>
</dbReference>
<dbReference type="GO" id="GO:0003810">
    <property type="term" value="F:protein-glutamine gamma-glutamyltransferase activity"/>
    <property type="evidence" value="ECO:0007669"/>
    <property type="project" value="UniProtKB-EC"/>
</dbReference>
<evidence type="ECO:0000256" key="5">
    <source>
        <dbReference type="ARBA" id="ARBA00023315"/>
    </source>
</evidence>
<dbReference type="FunFam" id="2.60.40.10:FF:000171">
    <property type="entry name" value="protein-glutamine gamma-glutamyltransferase 6"/>
    <property type="match status" value="1"/>
</dbReference>
<comment type="similarity">
    <text evidence="1">Belongs to the transglutaminase superfamily. Transglutaminase family.</text>
</comment>
<keyword evidence="3 9" id="KW-0479">Metal-binding</keyword>
<accession>F4WRW8</accession>
<dbReference type="FunFam" id="3.90.260.10:FF:000001">
    <property type="entry name" value="Protein-glutamine gamma-glutamyltransferase 2"/>
    <property type="match status" value="1"/>
</dbReference>
<dbReference type="Pfam" id="PF01841">
    <property type="entry name" value="Transglut_core"/>
    <property type="match status" value="1"/>
</dbReference>
<feature type="binding site" evidence="9">
    <location>
        <position position="438"/>
    </location>
    <ligand>
        <name>Ca(2+)</name>
        <dbReference type="ChEBI" id="CHEBI:29108"/>
    </ligand>
</feature>
<feature type="binding site" evidence="9">
    <location>
        <position position="498"/>
    </location>
    <ligand>
        <name>Ca(2+)</name>
        <dbReference type="ChEBI" id="CHEBI:29108"/>
    </ligand>
</feature>
<dbReference type="InterPro" id="IPR036985">
    <property type="entry name" value="Transglutaminase-like_sf"/>
</dbReference>
<protein>
    <recommendedName>
        <fullName evidence="6">protein-glutamine gamma-glutamyltransferase</fullName>
        <ecNumber evidence="6">2.3.2.13</ecNumber>
    </recommendedName>
</protein>
<dbReference type="InParanoid" id="F4WRW8"/>
<organism evidence="12">
    <name type="scientific">Acromyrmex echinatior</name>
    <name type="common">Panamanian leafcutter ant</name>
    <name type="synonym">Acromyrmex octospinosus echinatior</name>
    <dbReference type="NCBI Taxonomy" id="103372"/>
    <lineage>
        <taxon>Eukaryota</taxon>
        <taxon>Metazoa</taxon>
        <taxon>Ecdysozoa</taxon>
        <taxon>Arthropoda</taxon>
        <taxon>Hexapoda</taxon>
        <taxon>Insecta</taxon>
        <taxon>Pterygota</taxon>
        <taxon>Neoptera</taxon>
        <taxon>Endopterygota</taxon>
        <taxon>Hymenoptera</taxon>
        <taxon>Apocrita</taxon>
        <taxon>Aculeata</taxon>
        <taxon>Formicoidea</taxon>
        <taxon>Formicidae</taxon>
        <taxon>Myrmicinae</taxon>
        <taxon>Acromyrmex</taxon>
    </lineage>
</organism>
<evidence type="ECO:0000256" key="3">
    <source>
        <dbReference type="ARBA" id="ARBA00022723"/>
    </source>
</evidence>
<feature type="active site" evidence="8">
    <location>
        <position position="373"/>
    </location>
</feature>
<dbReference type="EMBL" id="GL888292">
    <property type="protein sequence ID" value="EGI63125.1"/>
    <property type="molecule type" value="Genomic_DNA"/>
</dbReference>
<evidence type="ECO:0000256" key="6">
    <source>
        <dbReference type="ARBA" id="ARBA00024222"/>
    </source>
</evidence>
<dbReference type="InterPro" id="IPR008958">
    <property type="entry name" value="Transglutaminase_C"/>
</dbReference>
<keyword evidence="12" id="KW-1185">Reference proteome</keyword>
<dbReference type="Proteomes" id="UP000007755">
    <property type="component" value="Unassembled WGS sequence"/>
</dbReference>
<feature type="binding site" evidence="9">
    <location>
        <position position="493"/>
    </location>
    <ligand>
        <name>Ca(2+)</name>
        <dbReference type="ChEBI" id="CHEBI:29108"/>
    </ligand>
</feature>
<dbReference type="SMART" id="SM00460">
    <property type="entry name" value="TGc"/>
    <property type="match status" value="1"/>
</dbReference>
<dbReference type="EC" id="2.3.2.13" evidence="6"/>
<evidence type="ECO:0000256" key="1">
    <source>
        <dbReference type="ARBA" id="ARBA00005968"/>
    </source>
</evidence>
<evidence type="ECO:0000259" key="10">
    <source>
        <dbReference type="SMART" id="SM00460"/>
    </source>
</evidence>
<dbReference type="AlphaFoldDB" id="F4WRW8"/>
<evidence type="ECO:0000313" key="11">
    <source>
        <dbReference type="EMBL" id="EGI63125.1"/>
    </source>
</evidence>
<name>F4WRW8_ACREC</name>
<dbReference type="Gene3D" id="2.60.40.10">
    <property type="entry name" value="Immunoglobulins"/>
    <property type="match status" value="3"/>
</dbReference>
<dbReference type="InterPro" id="IPR036238">
    <property type="entry name" value="Transglutaminase_C_sf"/>
</dbReference>
<reference evidence="11" key="1">
    <citation type="submission" date="2011-02" db="EMBL/GenBank/DDBJ databases">
        <title>The genome of the leaf-cutting ant Acromyrmex echinatior suggests key adaptations to social evolution and fungus farming.</title>
        <authorList>
            <person name="Nygaard S."/>
            <person name="Zhang G."/>
        </authorList>
    </citation>
    <scope>NUCLEOTIDE SEQUENCE</scope>
</reference>
<evidence type="ECO:0000313" key="12">
    <source>
        <dbReference type="Proteomes" id="UP000007755"/>
    </source>
</evidence>
<evidence type="ECO:0000256" key="8">
    <source>
        <dbReference type="PIRSR" id="PIRSR000459-1"/>
    </source>
</evidence>
<feature type="active site" evidence="8">
    <location>
        <position position="309"/>
    </location>
</feature>
<keyword evidence="4 9" id="KW-0106">Calcium</keyword>
<dbReference type="PANTHER" id="PTHR11590">
    <property type="entry name" value="PROTEIN-GLUTAMINE GAMMA-GLUTAMYLTRANSFERASE"/>
    <property type="match status" value="1"/>
</dbReference>
<keyword evidence="5" id="KW-0012">Acyltransferase</keyword>
<dbReference type="InterPro" id="IPR023608">
    <property type="entry name" value="Transglutaminase_animal"/>
</dbReference>
<gene>
    <name evidence="11" type="ORF">G5I_08572</name>
</gene>
<dbReference type="InterPro" id="IPR038765">
    <property type="entry name" value="Papain-like_cys_pep_sf"/>
</dbReference>
<dbReference type="FunFam" id="2.60.40.10:FF:000090">
    <property type="entry name" value="Protein-glutamine gamma-glutamyltransferase 2"/>
    <property type="match status" value="1"/>
</dbReference>
<dbReference type="OrthoDB" id="437511at2759"/>
<dbReference type="PANTHER" id="PTHR11590:SF40">
    <property type="entry name" value="HEMOCYTE PROTEIN-GLUTAMINE GAMMA-GLUTAMYLTRANSFERASE-LIKE PROTEIN"/>
    <property type="match status" value="1"/>
</dbReference>
<dbReference type="PIRSF" id="PIRSF000459">
    <property type="entry name" value="TGM_EBP42"/>
    <property type="match status" value="1"/>
</dbReference>
<dbReference type="Pfam" id="PF00868">
    <property type="entry name" value="Transglut_N"/>
    <property type="match status" value="1"/>
</dbReference>
<feature type="binding site" evidence="9">
    <location>
        <position position="436"/>
    </location>
    <ligand>
        <name>Ca(2+)</name>
        <dbReference type="ChEBI" id="CHEBI:29108"/>
    </ligand>
</feature>
<dbReference type="SUPFAM" id="SSF81296">
    <property type="entry name" value="E set domains"/>
    <property type="match status" value="1"/>
</dbReference>
<evidence type="ECO:0000256" key="7">
    <source>
        <dbReference type="ARBA" id="ARBA00051843"/>
    </source>
</evidence>